<proteinExistence type="predicted"/>
<feature type="region of interest" description="Disordered" evidence="1">
    <location>
        <begin position="1"/>
        <end position="65"/>
    </location>
</feature>
<dbReference type="Proteomes" id="UP001152803">
    <property type="component" value="Unassembled WGS sequence"/>
</dbReference>
<reference evidence="2" key="1">
    <citation type="journal article" date="2023" name="Science">
        <title>Genome structures resolve the early diversification of teleost fishes.</title>
        <authorList>
            <person name="Parey E."/>
            <person name="Louis A."/>
            <person name="Montfort J."/>
            <person name="Bouchez O."/>
            <person name="Roques C."/>
            <person name="Iampietro C."/>
            <person name="Lluch J."/>
            <person name="Castinel A."/>
            <person name="Donnadieu C."/>
            <person name="Desvignes T."/>
            <person name="Floi Bucao C."/>
            <person name="Jouanno E."/>
            <person name="Wen M."/>
            <person name="Mejri S."/>
            <person name="Dirks R."/>
            <person name="Jansen H."/>
            <person name="Henkel C."/>
            <person name="Chen W.J."/>
            <person name="Zahm M."/>
            <person name="Cabau C."/>
            <person name="Klopp C."/>
            <person name="Thompson A.W."/>
            <person name="Robinson-Rechavi M."/>
            <person name="Braasch I."/>
            <person name="Lecointre G."/>
            <person name="Bobe J."/>
            <person name="Postlethwait J.H."/>
            <person name="Berthelot C."/>
            <person name="Roest Crollius H."/>
            <person name="Guiguen Y."/>
        </authorList>
    </citation>
    <scope>NUCLEOTIDE SEQUENCE</scope>
    <source>
        <strain evidence="2">Concon-B</strain>
    </source>
</reference>
<evidence type="ECO:0000313" key="3">
    <source>
        <dbReference type="Proteomes" id="UP001152803"/>
    </source>
</evidence>
<protein>
    <submittedName>
        <fullName evidence="2">Uncharacterized protein</fullName>
    </submittedName>
</protein>
<evidence type="ECO:0000256" key="1">
    <source>
        <dbReference type="SAM" id="MobiDB-lite"/>
    </source>
</evidence>
<sequence length="101" mass="10725">MAEAMDCVGSSSARSANSSAGSTTAAMVPTTLEDLAEEEDVFLPESNDAGRNGAAEESSGDGSVTIQVLQEGPMTETSNQMENDFLHLTIRKQVSYRYSNQ</sequence>
<name>A0A9Q1DJW4_CONCO</name>
<keyword evidence="3" id="KW-1185">Reference proteome</keyword>
<comment type="caution">
    <text evidence="2">The sequence shown here is derived from an EMBL/GenBank/DDBJ whole genome shotgun (WGS) entry which is preliminary data.</text>
</comment>
<dbReference type="OrthoDB" id="8945100at2759"/>
<feature type="compositionally biased region" description="Low complexity" evidence="1">
    <location>
        <begin position="9"/>
        <end position="26"/>
    </location>
</feature>
<gene>
    <name evidence="2" type="ORF">COCON_G00112090</name>
</gene>
<accession>A0A9Q1DJW4</accession>
<organism evidence="2 3">
    <name type="scientific">Conger conger</name>
    <name type="common">Conger eel</name>
    <name type="synonym">Muraena conger</name>
    <dbReference type="NCBI Taxonomy" id="82655"/>
    <lineage>
        <taxon>Eukaryota</taxon>
        <taxon>Metazoa</taxon>
        <taxon>Chordata</taxon>
        <taxon>Craniata</taxon>
        <taxon>Vertebrata</taxon>
        <taxon>Euteleostomi</taxon>
        <taxon>Actinopterygii</taxon>
        <taxon>Neopterygii</taxon>
        <taxon>Teleostei</taxon>
        <taxon>Anguilliformes</taxon>
        <taxon>Congridae</taxon>
        <taxon>Conger</taxon>
    </lineage>
</organism>
<dbReference type="AlphaFoldDB" id="A0A9Q1DJW4"/>
<dbReference type="EMBL" id="JAFJMO010000007">
    <property type="protein sequence ID" value="KAJ8272350.1"/>
    <property type="molecule type" value="Genomic_DNA"/>
</dbReference>
<evidence type="ECO:0000313" key="2">
    <source>
        <dbReference type="EMBL" id="KAJ8272350.1"/>
    </source>
</evidence>